<dbReference type="Pfam" id="PF02950">
    <property type="entry name" value="Conotoxin"/>
    <property type="match status" value="1"/>
</dbReference>
<dbReference type="AlphaFoldDB" id="A0A0E3X3A8"/>
<dbReference type="SMR" id="A0A0E3X3A8"/>
<keyword evidence="2" id="KW-0964">Secreted</keyword>
<reference evidence="4" key="1">
    <citation type="journal article" date="2013" name="Mol. Cell. Proteomics">
        <title>Transcriptomic messiness in the venom duct of Conus miles contributes to conotoxin diversity.</title>
        <authorList>
            <person name="Jin A.H."/>
            <person name="Dutertre S."/>
            <person name="Kaas Q."/>
            <person name="Lavergne V."/>
            <person name="Kubala P."/>
            <person name="Lewis R.J."/>
            <person name="Alewood P.F."/>
        </authorList>
    </citation>
    <scope>NUCLEOTIDE SEQUENCE</scope>
    <source>
        <tissue evidence="4">Venom duct</tissue>
    </source>
</reference>
<proteinExistence type="evidence at transcript level"/>
<comment type="subcellular location">
    <subcellularLocation>
        <location evidence="1">Secreted</location>
    </subcellularLocation>
</comment>
<accession>A0A0E3X3A8</accession>
<dbReference type="GO" id="GO:0005576">
    <property type="term" value="C:extracellular region"/>
    <property type="evidence" value="ECO:0007669"/>
    <property type="project" value="UniProtKB-SubCell"/>
</dbReference>
<evidence type="ECO:0000313" key="4">
    <source>
        <dbReference type="EMBL" id="AKB91385.1"/>
    </source>
</evidence>
<organism evidence="4">
    <name type="scientific">Conus miles</name>
    <name type="common">Soldier cone</name>
    <name type="synonym">Mile cone</name>
    <dbReference type="NCBI Taxonomy" id="69564"/>
    <lineage>
        <taxon>Eukaryota</taxon>
        <taxon>Metazoa</taxon>
        <taxon>Spiralia</taxon>
        <taxon>Lophotrochozoa</taxon>
        <taxon>Mollusca</taxon>
        <taxon>Gastropoda</taxon>
        <taxon>Caenogastropoda</taxon>
        <taxon>Neogastropoda</taxon>
        <taxon>Conoidea</taxon>
        <taxon>Conidae</taxon>
        <taxon>Conus</taxon>
        <taxon>Rhizoconus</taxon>
    </lineage>
</organism>
<evidence type="ECO:0000256" key="1">
    <source>
        <dbReference type="ARBA" id="ARBA00004613"/>
    </source>
</evidence>
<dbReference type="InterPro" id="IPR004214">
    <property type="entry name" value="Conotoxin"/>
</dbReference>
<protein>
    <submittedName>
        <fullName evidence="4">Conopeptide Mi047</fullName>
    </submittedName>
</protein>
<sequence length="93" mass="10551">MGILTVLLPLVAVLVLTQVIVRSDQEKPLNRRRNIREAQALRRVRDCNIQEDACESNDDCCLGLFCKNEVCEYASPGRRAVENRAALIRENKP</sequence>
<dbReference type="GO" id="GO:0008200">
    <property type="term" value="F:ion channel inhibitor activity"/>
    <property type="evidence" value="ECO:0007669"/>
    <property type="project" value="InterPro"/>
</dbReference>
<evidence type="ECO:0000256" key="3">
    <source>
        <dbReference type="SAM" id="SignalP"/>
    </source>
</evidence>
<feature type="signal peptide" evidence="3">
    <location>
        <begin position="1"/>
        <end position="23"/>
    </location>
</feature>
<name>A0A0E3X3A8_CONMI</name>
<evidence type="ECO:0000256" key="2">
    <source>
        <dbReference type="ARBA" id="ARBA00022525"/>
    </source>
</evidence>
<keyword evidence="3" id="KW-0732">Signal</keyword>
<dbReference type="EMBL" id="KP216862">
    <property type="protein sequence ID" value="AKB91385.1"/>
    <property type="molecule type" value="mRNA"/>
</dbReference>
<reference evidence="4" key="2">
    <citation type="submission" date="2014-12" db="EMBL/GenBank/DDBJ databases">
        <authorList>
            <person name="Jin A.-H."/>
            <person name="Dutertre S."/>
            <person name="Kaas Q."/>
            <person name="Lavergne V."/>
            <person name="Kubala P."/>
            <person name="Lewis R.J."/>
            <person name="Alewood P.F."/>
        </authorList>
    </citation>
    <scope>NUCLEOTIDE SEQUENCE</scope>
    <source>
        <tissue evidence="4">Venom duct</tissue>
    </source>
</reference>
<feature type="chain" id="PRO_5002414809" evidence="3">
    <location>
        <begin position="24"/>
        <end position="93"/>
    </location>
</feature>